<evidence type="ECO:0000313" key="8">
    <source>
        <dbReference type="Proteomes" id="UP001209878"/>
    </source>
</evidence>
<evidence type="ECO:0000256" key="3">
    <source>
        <dbReference type="ARBA" id="ARBA00022989"/>
    </source>
</evidence>
<dbReference type="Pfam" id="PF00001">
    <property type="entry name" value="7tm_1"/>
    <property type="match status" value="1"/>
</dbReference>
<dbReference type="AlphaFoldDB" id="A0AAD9NYM4"/>
<feature type="transmembrane region" description="Helical" evidence="5">
    <location>
        <begin position="149"/>
        <end position="169"/>
    </location>
</feature>
<sequence length="339" mass="38558">MNTTMWDTGGATGNNTLIEEDESFTSITGIWVTGVCCILGLAGNILSFIVLFQAFKKSTMFLVLRSVIVSDIVFLLTVFITMTLVNVFPYTGVLQTLHDSRGYVQFILWPILMMSQMTTVWLTVFVSVERYIAICFPLKVASLCTMSKVRGVIIAIFCISVLFNVPRYFEYEYLRSDLSAKTALGHSTVYRYLYTCTLYSLFLFLLPLSLLIFLNAKLILALRRGRRMWRTLQVKQRKEQNLTNIPLAIVVVFFICATPALAVNVIEAMHPDIGYSSEYVMFLVVANLLVVLNSATNFIIYCLLGRKFRTRLLQLCHLTWCKMTRYTQVAKDSKEATSV</sequence>
<feature type="transmembrane region" description="Helical" evidence="5">
    <location>
        <begin position="189"/>
        <end position="220"/>
    </location>
</feature>
<dbReference type="PANTHER" id="PTHR46641:SF2">
    <property type="entry name" value="FMRFAMIDE RECEPTOR"/>
    <property type="match status" value="1"/>
</dbReference>
<dbReference type="CDD" id="cd14978">
    <property type="entry name" value="7tmA_FMRFamide_R-like"/>
    <property type="match status" value="1"/>
</dbReference>
<dbReference type="InterPro" id="IPR052954">
    <property type="entry name" value="GPCR-Ligand_Int"/>
</dbReference>
<gene>
    <name evidence="7" type="ORF">NP493_249g01026</name>
</gene>
<feature type="transmembrane region" description="Helical" evidence="5">
    <location>
        <begin position="30"/>
        <end position="55"/>
    </location>
</feature>
<proteinExistence type="predicted"/>
<feature type="transmembrane region" description="Helical" evidence="5">
    <location>
        <begin position="241"/>
        <end position="262"/>
    </location>
</feature>
<dbReference type="GO" id="GO:0016020">
    <property type="term" value="C:membrane"/>
    <property type="evidence" value="ECO:0007669"/>
    <property type="project" value="UniProtKB-SubCell"/>
</dbReference>
<comment type="subcellular location">
    <subcellularLocation>
        <location evidence="1">Membrane</location>
    </subcellularLocation>
</comment>
<feature type="transmembrane region" description="Helical" evidence="5">
    <location>
        <begin position="67"/>
        <end position="87"/>
    </location>
</feature>
<evidence type="ECO:0000256" key="4">
    <source>
        <dbReference type="ARBA" id="ARBA00023136"/>
    </source>
</evidence>
<dbReference type="Proteomes" id="UP001209878">
    <property type="component" value="Unassembled WGS sequence"/>
</dbReference>
<dbReference type="InterPro" id="IPR000276">
    <property type="entry name" value="GPCR_Rhodpsn"/>
</dbReference>
<dbReference type="InterPro" id="IPR017452">
    <property type="entry name" value="GPCR_Rhodpsn_7TM"/>
</dbReference>
<feature type="domain" description="G-protein coupled receptors family 1 profile" evidence="6">
    <location>
        <begin position="43"/>
        <end position="301"/>
    </location>
</feature>
<dbReference type="PRINTS" id="PR00237">
    <property type="entry name" value="GPCRRHODOPSN"/>
</dbReference>
<evidence type="ECO:0000256" key="1">
    <source>
        <dbReference type="ARBA" id="ARBA00004370"/>
    </source>
</evidence>
<evidence type="ECO:0000259" key="6">
    <source>
        <dbReference type="PROSITE" id="PS50262"/>
    </source>
</evidence>
<protein>
    <recommendedName>
        <fullName evidence="6">G-protein coupled receptors family 1 profile domain-containing protein</fullName>
    </recommendedName>
</protein>
<dbReference type="GO" id="GO:0004930">
    <property type="term" value="F:G protein-coupled receptor activity"/>
    <property type="evidence" value="ECO:0007669"/>
    <property type="project" value="InterPro"/>
</dbReference>
<feature type="transmembrane region" description="Helical" evidence="5">
    <location>
        <begin position="107"/>
        <end position="128"/>
    </location>
</feature>
<evidence type="ECO:0000256" key="2">
    <source>
        <dbReference type="ARBA" id="ARBA00022692"/>
    </source>
</evidence>
<keyword evidence="4 5" id="KW-0472">Membrane</keyword>
<dbReference type="EMBL" id="JAODUO010000249">
    <property type="protein sequence ID" value="KAK2184875.1"/>
    <property type="molecule type" value="Genomic_DNA"/>
</dbReference>
<reference evidence="7" key="1">
    <citation type="journal article" date="2023" name="Mol. Biol. Evol.">
        <title>Third-Generation Sequencing Reveals the Adaptive Role of the Epigenome in Three Deep-Sea Polychaetes.</title>
        <authorList>
            <person name="Perez M."/>
            <person name="Aroh O."/>
            <person name="Sun Y."/>
            <person name="Lan Y."/>
            <person name="Juniper S.K."/>
            <person name="Young C.R."/>
            <person name="Angers B."/>
            <person name="Qian P.Y."/>
        </authorList>
    </citation>
    <scope>NUCLEOTIDE SEQUENCE</scope>
    <source>
        <strain evidence="7">R07B-5</strain>
    </source>
</reference>
<keyword evidence="2 5" id="KW-0812">Transmembrane</keyword>
<dbReference type="SUPFAM" id="SSF81321">
    <property type="entry name" value="Family A G protein-coupled receptor-like"/>
    <property type="match status" value="1"/>
</dbReference>
<accession>A0AAD9NYM4</accession>
<keyword evidence="8" id="KW-1185">Reference proteome</keyword>
<feature type="transmembrane region" description="Helical" evidence="5">
    <location>
        <begin position="282"/>
        <end position="304"/>
    </location>
</feature>
<name>A0AAD9NYM4_RIDPI</name>
<evidence type="ECO:0000256" key="5">
    <source>
        <dbReference type="SAM" id="Phobius"/>
    </source>
</evidence>
<dbReference type="Gene3D" id="1.20.1070.10">
    <property type="entry name" value="Rhodopsin 7-helix transmembrane proteins"/>
    <property type="match status" value="1"/>
</dbReference>
<organism evidence="7 8">
    <name type="scientific">Ridgeia piscesae</name>
    <name type="common">Tubeworm</name>
    <dbReference type="NCBI Taxonomy" id="27915"/>
    <lineage>
        <taxon>Eukaryota</taxon>
        <taxon>Metazoa</taxon>
        <taxon>Spiralia</taxon>
        <taxon>Lophotrochozoa</taxon>
        <taxon>Annelida</taxon>
        <taxon>Polychaeta</taxon>
        <taxon>Sedentaria</taxon>
        <taxon>Canalipalpata</taxon>
        <taxon>Sabellida</taxon>
        <taxon>Siboglinidae</taxon>
        <taxon>Ridgeia</taxon>
    </lineage>
</organism>
<dbReference type="PROSITE" id="PS50262">
    <property type="entry name" value="G_PROTEIN_RECEP_F1_2"/>
    <property type="match status" value="1"/>
</dbReference>
<evidence type="ECO:0000313" key="7">
    <source>
        <dbReference type="EMBL" id="KAK2184875.1"/>
    </source>
</evidence>
<keyword evidence="3 5" id="KW-1133">Transmembrane helix</keyword>
<comment type="caution">
    <text evidence="7">The sequence shown here is derived from an EMBL/GenBank/DDBJ whole genome shotgun (WGS) entry which is preliminary data.</text>
</comment>
<dbReference type="PANTHER" id="PTHR46641">
    <property type="entry name" value="FMRFAMIDE RECEPTOR-RELATED"/>
    <property type="match status" value="1"/>
</dbReference>